<dbReference type="EMBL" id="VWFP01000024">
    <property type="protein sequence ID" value="KAA4622586.1"/>
    <property type="molecule type" value="Genomic_DNA"/>
</dbReference>
<dbReference type="Proteomes" id="UP000424805">
    <property type="component" value="Unassembled WGS sequence"/>
</dbReference>
<name>A0A139LCI2_BACOV</name>
<organism evidence="4 9">
    <name type="scientific">Bacteroides ovatus</name>
    <dbReference type="NCBI Taxonomy" id="28116"/>
    <lineage>
        <taxon>Bacteria</taxon>
        <taxon>Pseudomonadati</taxon>
        <taxon>Bacteroidota</taxon>
        <taxon>Bacteroidia</taxon>
        <taxon>Bacteroidales</taxon>
        <taxon>Bacteroidaceae</taxon>
        <taxon>Bacteroides</taxon>
    </lineage>
</organism>
<evidence type="ECO:0000313" key="2">
    <source>
        <dbReference type="EMBL" id="KAA3951578.1"/>
    </source>
</evidence>
<accession>A0A139LCI2</accession>
<evidence type="ECO:0000313" key="5">
    <source>
        <dbReference type="EMBL" id="RGX13335.1"/>
    </source>
</evidence>
<reference evidence="5 6" key="1">
    <citation type="submission" date="2018-08" db="EMBL/GenBank/DDBJ databases">
        <title>A genome reference for cultivated species of the human gut microbiota.</title>
        <authorList>
            <person name="Zou Y."/>
            <person name="Xue W."/>
            <person name="Luo G."/>
        </authorList>
    </citation>
    <scope>NUCLEOTIDE SEQUENCE [LARGE SCALE GENOMIC DNA]</scope>
    <source>
        <strain evidence="5 6">AF04-46</strain>
    </source>
</reference>
<dbReference type="AlphaFoldDB" id="A0A139LCI2"/>
<comment type="caution">
    <text evidence="4">The sequence shown here is derived from an EMBL/GenBank/DDBJ whole genome shotgun (WGS) entry which is preliminary data.</text>
</comment>
<reference evidence="7 8" key="2">
    <citation type="journal article" date="2019" name="Nat. Med.">
        <title>A library of human gut bacterial isolates paired with longitudinal multiomics data enables mechanistic microbiome research.</title>
        <authorList>
            <person name="Poyet M."/>
            <person name="Groussin M."/>
            <person name="Gibbons S.M."/>
            <person name="Avila-Pacheco J."/>
            <person name="Jiang X."/>
            <person name="Kearney S.M."/>
            <person name="Perrotta A.R."/>
            <person name="Berdy B."/>
            <person name="Zhao S."/>
            <person name="Lieberman T.D."/>
            <person name="Swanson P.K."/>
            <person name="Smith M."/>
            <person name="Roesemann S."/>
            <person name="Alexander J.E."/>
            <person name="Rich S.A."/>
            <person name="Livny J."/>
            <person name="Vlamakis H."/>
            <person name="Clish C."/>
            <person name="Bullock K."/>
            <person name="Deik A."/>
            <person name="Scott J."/>
            <person name="Pierce K.A."/>
            <person name="Xavier R.J."/>
            <person name="Alm E.J."/>
        </authorList>
    </citation>
    <scope>NUCLEOTIDE SEQUENCE [LARGE SCALE GENOMIC DNA]</scope>
    <source>
        <strain evidence="3 10">BIOML-A15</strain>
        <strain evidence="1 8">BIOML-A160</strain>
        <strain evidence="2 7">BIOML-A163</strain>
        <strain evidence="4 9">BIOML-A2</strain>
    </source>
</reference>
<dbReference type="Proteomes" id="UP000286031">
    <property type="component" value="Unassembled WGS sequence"/>
</dbReference>
<gene>
    <name evidence="5" type="ORF">DWV35_00790</name>
    <name evidence="4" type="ORF">F3B53_11865</name>
    <name evidence="3" type="ORF">F3B90_19915</name>
    <name evidence="2" type="ORF">F3D71_12225</name>
    <name evidence="1" type="ORF">F3F25_27715</name>
</gene>
<dbReference type="EMBL" id="VWLE01000153">
    <property type="protein sequence ID" value="KAA3951578.1"/>
    <property type="molecule type" value="Genomic_DNA"/>
</dbReference>
<evidence type="ECO:0000313" key="3">
    <source>
        <dbReference type="EMBL" id="KAA4622586.1"/>
    </source>
</evidence>
<dbReference type="EMBL" id="VWLB01000083">
    <property type="protein sequence ID" value="KAA3921303.1"/>
    <property type="molecule type" value="Genomic_DNA"/>
</dbReference>
<protein>
    <submittedName>
        <fullName evidence="4">Uncharacterized protein</fullName>
    </submittedName>
</protein>
<dbReference type="Proteomes" id="UP000365824">
    <property type="component" value="Unassembled WGS sequence"/>
</dbReference>
<evidence type="ECO:0000313" key="7">
    <source>
        <dbReference type="Proteomes" id="UP000323717"/>
    </source>
</evidence>
<dbReference type="EMBL" id="QSBI01000001">
    <property type="protein sequence ID" value="RGX13335.1"/>
    <property type="molecule type" value="Genomic_DNA"/>
</dbReference>
<dbReference type="RefSeq" id="WP_008648986.1">
    <property type="nucleotide sequence ID" value="NZ_JAQEDQ010000058.1"/>
</dbReference>
<dbReference type="Proteomes" id="UP000323717">
    <property type="component" value="Unassembled WGS sequence"/>
</dbReference>
<evidence type="ECO:0000313" key="10">
    <source>
        <dbReference type="Proteomes" id="UP000424805"/>
    </source>
</evidence>
<evidence type="ECO:0000313" key="9">
    <source>
        <dbReference type="Proteomes" id="UP000375690"/>
    </source>
</evidence>
<evidence type="ECO:0000313" key="8">
    <source>
        <dbReference type="Proteomes" id="UP000365824"/>
    </source>
</evidence>
<dbReference type="Proteomes" id="UP000375690">
    <property type="component" value="Unassembled WGS sequence"/>
</dbReference>
<evidence type="ECO:0000313" key="4">
    <source>
        <dbReference type="EMBL" id="KAB1326390.1"/>
    </source>
</evidence>
<evidence type="ECO:0000313" key="1">
    <source>
        <dbReference type="EMBL" id="KAA3921303.1"/>
    </source>
</evidence>
<sequence>MILYYFMYLFHHKYLVYNYSANGETDEPLFKTIRELHKFDINKCNRRYCNGDFVNEKQHNIQWVEVLSKEALQD</sequence>
<evidence type="ECO:0000313" key="6">
    <source>
        <dbReference type="Proteomes" id="UP000286031"/>
    </source>
</evidence>
<dbReference type="EMBL" id="VWFC01000012">
    <property type="protein sequence ID" value="KAB1326390.1"/>
    <property type="molecule type" value="Genomic_DNA"/>
</dbReference>
<proteinExistence type="predicted"/>